<feature type="region of interest" description="Disordered" evidence="5">
    <location>
        <begin position="24"/>
        <end position="44"/>
    </location>
</feature>
<dbReference type="PANTHER" id="PTHR38439">
    <property type="entry name" value="AURACYANIN-B"/>
    <property type="match status" value="1"/>
</dbReference>
<dbReference type="InterPro" id="IPR033138">
    <property type="entry name" value="Cu_oxidase_CS"/>
</dbReference>
<dbReference type="PROSITE" id="PS51257">
    <property type="entry name" value="PROKAR_LIPOPROTEIN"/>
    <property type="match status" value="1"/>
</dbReference>
<accession>A0ABP9X496</accession>
<keyword evidence="2" id="KW-0479">Metal-binding</keyword>
<evidence type="ECO:0000256" key="4">
    <source>
        <dbReference type="ARBA" id="ARBA00023008"/>
    </source>
</evidence>
<reference evidence="8 9" key="1">
    <citation type="submission" date="2024-02" db="EMBL/GenBank/DDBJ databases">
        <title>Herpetosiphon gulosus NBRC 112829.</title>
        <authorList>
            <person name="Ichikawa N."/>
            <person name="Katano-Makiyama Y."/>
            <person name="Hidaka K."/>
        </authorList>
    </citation>
    <scope>NUCLEOTIDE SEQUENCE [LARGE SCALE GENOMIC DNA]</scope>
    <source>
        <strain evidence="8 9">NBRC 112829</strain>
    </source>
</reference>
<feature type="chain" id="PRO_5045432721" description="Blue (type 1) copper domain-containing protein" evidence="6">
    <location>
        <begin position="24"/>
        <end position="160"/>
    </location>
</feature>
<evidence type="ECO:0000256" key="3">
    <source>
        <dbReference type="ARBA" id="ARBA00022982"/>
    </source>
</evidence>
<protein>
    <recommendedName>
        <fullName evidence="7">Blue (type 1) copper domain-containing protein</fullName>
    </recommendedName>
</protein>
<keyword evidence="4" id="KW-0186">Copper</keyword>
<proteinExistence type="predicted"/>
<evidence type="ECO:0000313" key="9">
    <source>
        <dbReference type="Proteomes" id="UP001428290"/>
    </source>
</evidence>
<name>A0ABP9X496_9CHLR</name>
<dbReference type="SUPFAM" id="SSF49503">
    <property type="entry name" value="Cupredoxins"/>
    <property type="match status" value="1"/>
</dbReference>
<dbReference type="PANTHER" id="PTHR38439:SF2">
    <property type="entry name" value="OUTER MEMBRANE PROTEIN H.8"/>
    <property type="match status" value="1"/>
</dbReference>
<feature type="signal peptide" evidence="6">
    <location>
        <begin position="1"/>
        <end position="23"/>
    </location>
</feature>
<evidence type="ECO:0000259" key="7">
    <source>
        <dbReference type="Pfam" id="PF00127"/>
    </source>
</evidence>
<feature type="compositionally biased region" description="Low complexity" evidence="5">
    <location>
        <begin position="33"/>
        <end position="44"/>
    </location>
</feature>
<dbReference type="RefSeq" id="WP_345722926.1">
    <property type="nucleotide sequence ID" value="NZ_BAABRU010000010.1"/>
</dbReference>
<keyword evidence="1" id="KW-0813">Transport</keyword>
<dbReference type="InterPro" id="IPR008972">
    <property type="entry name" value="Cupredoxin"/>
</dbReference>
<dbReference type="PROSITE" id="PS00196">
    <property type="entry name" value="COPPER_BLUE"/>
    <property type="match status" value="1"/>
</dbReference>
<evidence type="ECO:0000256" key="6">
    <source>
        <dbReference type="SAM" id="SignalP"/>
    </source>
</evidence>
<keyword evidence="3" id="KW-0249">Electron transport</keyword>
<dbReference type="InterPro" id="IPR000923">
    <property type="entry name" value="BlueCu_1"/>
</dbReference>
<dbReference type="Proteomes" id="UP001428290">
    <property type="component" value="Unassembled WGS sequence"/>
</dbReference>
<comment type="caution">
    <text evidence="8">The sequence shown here is derived from an EMBL/GenBank/DDBJ whole genome shotgun (WGS) entry which is preliminary data.</text>
</comment>
<organism evidence="8 9">
    <name type="scientific">Herpetosiphon gulosus</name>
    <dbReference type="NCBI Taxonomy" id="1973496"/>
    <lineage>
        <taxon>Bacteria</taxon>
        <taxon>Bacillati</taxon>
        <taxon>Chloroflexota</taxon>
        <taxon>Chloroflexia</taxon>
        <taxon>Herpetosiphonales</taxon>
        <taxon>Herpetosiphonaceae</taxon>
        <taxon>Herpetosiphon</taxon>
    </lineage>
</organism>
<dbReference type="InterPro" id="IPR028871">
    <property type="entry name" value="BlueCu_1_BS"/>
</dbReference>
<evidence type="ECO:0000256" key="5">
    <source>
        <dbReference type="SAM" id="MobiDB-lite"/>
    </source>
</evidence>
<dbReference type="InterPro" id="IPR050845">
    <property type="entry name" value="Cu-binding_ET"/>
</dbReference>
<keyword evidence="6" id="KW-0732">Signal</keyword>
<dbReference type="Pfam" id="PF00127">
    <property type="entry name" value="Copper-bind"/>
    <property type="match status" value="1"/>
</dbReference>
<sequence>MKKLSIALLLVVSLTLAACGGEAATTAPSTDNGAATSAPSTGGGSSTLTIDAAAGGTLAFAATAAETTAGEVTVTFNNPGALAHNLVIVKPGEEQAAVDASMASAPDFLPPADKSLGHSKTIAAGASDTFTVSLQPGTYSFICTYPAHYAAGMKGTLTVK</sequence>
<dbReference type="PROSITE" id="PS00079">
    <property type="entry name" value="MULTICOPPER_OXIDASE1"/>
    <property type="match status" value="1"/>
</dbReference>
<feature type="domain" description="Blue (type 1) copper" evidence="7">
    <location>
        <begin position="54"/>
        <end position="160"/>
    </location>
</feature>
<evidence type="ECO:0000256" key="2">
    <source>
        <dbReference type="ARBA" id="ARBA00022723"/>
    </source>
</evidence>
<keyword evidence="9" id="KW-1185">Reference proteome</keyword>
<dbReference type="CDD" id="cd04233">
    <property type="entry name" value="Auracyanin"/>
    <property type="match status" value="1"/>
</dbReference>
<dbReference type="Gene3D" id="2.60.40.420">
    <property type="entry name" value="Cupredoxins - blue copper proteins"/>
    <property type="match status" value="1"/>
</dbReference>
<evidence type="ECO:0000313" key="8">
    <source>
        <dbReference type="EMBL" id="GAA5529315.1"/>
    </source>
</evidence>
<dbReference type="EMBL" id="BAABRU010000010">
    <property type="protein sequence ID" value="GAA5529315.1"/>
    <property type="molecule type" value="Genomic_DNA"/>
</dbReference>
<evidence type="ECO:0000256" key="1">
    <source>
        <dbReference type="ARBA" id="ARBA00022448"/>
    </source>
</evidence>
<gene>
    <name evidence="8" type="ORF">Hgul01_03123</name>
</gene>